<proteinExistence type="predicted"/>
<evidence type="ECO:0000313" key="2">
    <source>
        <dbReference type="Proteomes" id="UP000027238"/>
    </source>
</evidence>
<name>A0A066XAL4_COLSU</name>
<dbReference type="Proteomes" id="UP000027238">
    <property type="component" value="Unassembled WGS sequence"/>
</dbReference>
<organism evidence="1 2">
    <name type="scientific">Colletotrichum sublineola</name>
    <name type="common">Sorghum anthracnose fungus</name>
    <dbReference type="NCBI Taxonomy" id="1173701"/>
    <lineage>
        <taxon>Eukaryota</taxon>
        <taxon>Fungi</taxon>
        <taxon>Dikarya</taxon>
        <taxon>Ascomycota</taxon>
        <taxon>Pezizomycotina</taxon>
        <taxon>Sordariomycetes</taxon>
        <taxon>Hypocreomycetidae</taxon>
        <taxon>Glomerellales</taxon>
        <taxon>Glomerellaceae</taxon>
        <taxon>Colletotrichum</taxon>
        <taxon>Colletotrichum graminicola species complex</taxon>
    </lineage>
</organism>
<evidence type="ECO:0000313" key="1">
    <source>
        <dbReference type="EMBL" id="KDN66183.1"/>
    </source>
</evidence>
<dbReference type="EMBL" id="JMSE01000964">
    <property type="protein sequence ID" value="KDN66183.1"/>
    <property type="molecule type" value="Genomic_DNA"/>
</dbReference>
<dbReference type="HOGENOM" id="CLU_1660644_0_0_1"/>
<accession>A0A066XAL4</accession>
<sequence length="159" mass="16746">MTITTELLKPLVGTKPKAKIKAAPQSDRDPCGVDGCRCLDALQGGVPTGGQPQAHLSTGVRTNHDFLLALAVNDGETPALLEPSHDIEVRVTAGQTVTRSIAGILRPQSYFFGLIIASRGHISSEPCTASKTSCDLLPMALIRSRTYATMADASTQTTS</sequence>
<keyword evidence="2" id="KW-1185">Reference proteome</keyword>
<gene>
    <name evidence="1" type="ORF">CSUB01_04724</name>
</gene>
<protein>
    <submittedName>
        <fullName evidence="1">Uncharacterized protein</fullName>
    </submittedName>
</protein>
<dbReference type="AlphaFoldDB" id="A0A066XAL4"/>
<reference evidence="2" key="1">
    <citation type="journal article" date="2014" name="Genome Announc.">
        <title>Draft genome sequence of Colletotrichum sublineola, a destructive pathogen of cultivated sorghum.</title>
        <authorList>
            <person name="Baroncelli R."/>
            <person name="Sanz-Martin J.M."/>
            <person name="Rech G.E."/>
            <person name="Sukno S.A."/>
            <person name="Thon M.R."/>
        </authorList>
    </citation>
    <scope>NUCLEOTIDE SEQUENCE [LARGE SCALE GENOMIC DNA]</scope>
    <source>
        <strain evidence="2">TX430BB</strain>
    </source>
</reference>
<comment type="caution">
    <text evidence="1">The sequence shown here is derived from an EMBL/GenBank/DDBJ whole genome shotgun (WGS) entry which is preliminary data.</text>
</comment>